<dbReference type="PRINTS" id="PR01607">
    <property type="entry name" value="APYRASEFAMLY"/>
</dbReference>
<name>A0ABQ1P1G9_9GAMM</name>
<dbReference type="PROSITE" id="PS51257">
    <property type="entry name" value="PROKAR_LIPOPROTEIN"/>
    <property type="match status" value="1"/>
</dbReference>
<dbReference type="Proteomes" id="UP000638188">
    <property type="component" value="Unassembled WGS sequence"/>
</dbReference>
<evidence type="ECO:0000313" key="3">
    <source>
        <dbReference type="EMBL" id="GGC89080.1"/>
    </source>
</evidence>
<dbReference type="SUPFAM" id="SSF56300">
    <property type="entry name" value="Metallo-dependent phosphatases"/>
    <property type="match status" value="1"/>
</dbReference>
<dbReference type="InterPro" id="IPR008334">
    <property type="entry name" value="5'-Nucleotdase_C"/>
</dbReference>
<dbReference type="InterPro" id="IPR006179">
    <property type="entry name" value="5_nucleotidase/apyrase"/>
</dbReference>
<dbReference type="EMBL" id="BMFF01000001">
    <property type="protein sequence ID" value="GGC89080.1"/>
    <property type="molecule type" value="Genomic_DNA"/>
</dbReference>
<organism evidence="3 4">
    <name type="scientific">Halopseudomonas salina</name>
    <dbReference type="NCBI Taxonomy" id="1323744"/>
    <lineage>
        <taxon>Bacteria</taxon>
        <taxon>Pseudomonadati</taxon>
        <taxon>Pseudomonadota</taxon>
        <taxon>Gammaproteobacteria</taxon>
        <taxon>Pseudomonadales</taxon>
        <taxon>Pseudomonadaceae</taxon>
        <taxon>Halopseudomonas</taxon>
    </lineage>
</organism>
<comment type="similarity">
    <text evidence="1">Belongs to the 5'-nucleotidase family.</text>
</comment>
<dbReference type="SUPFAM" id="SSF55816">
    <property type="entry name" value="5'-nucleotidase (syn. UDP-sugar hydrolase), C-terminal domain"/>
    <property type="match status" value="1"/>
</dbReference>
<dbReference type="InterPro" id="IPR036907">
    <property type="entry name" value="5'-Nucleotdase_C_sf"/>
</dbReference>
<reference evidence="4" key="1">
    <citation type="journal article" date="2019" name="Int. J. Syst. Evol. Microbiol.">
        <title>The Global Catalogue of Microorganisms (GCM) 10K type strain sequencing project: providing services to taxonomists for standard genome sequencing and annotation.</title>
        <authorList>
            <consortium name="The Broad Institute Genomics Platform"/>
            <consortium name="The Broad Institute Genome Sequencing Center for Infectious Disease"/>
            <person name="Wu L."/>
            <person name="Ma J."/>
        </authorList>
    </citation>
    <scope>NUCLEOTIDE SEQUENCE [LARGE SCALE GENOMIC DNA]</scope>
    <source>
        <strain evidence="4">CGMCC 1.12482</strain>
    </source>
</reference>
<keyword evidence="1" id="KW-0378">Hydrolase</keyword>
<protein>
    <recommendedName>
        <fullName evidence="2">5'-Nucleotidase C-terminal domain-containing protein</fullName>
    </recommendedName>
</protein>
<feature type="domain" description="5'-Nucleotidase C-terminal" evidence="2">
    <location>
        <begin position="396"/>
        <end position="596"/>
    </location>
</feature>
<dbReference type="Pfam" id="PF02872">
    <property type="entry name" value="5_nucleotid_C"/>
    <property type="match status" value="1"/>
</dbReference>
<feature type="signal peptide" evidence="1">
    <location>
        <begin position="1"/>
        <end position="18"/>
    </location>
</feature>
<keyword evidence="1" id="KW-0547">Nucleotide-binding</keyword>
<dbReference type="PANTHER" id="PTHR11575:SF24">
    <property type="entry name" value="5'-NUCLEOTIDASE"/>
    <property type="match status" value="1"/>
</dbReference>
<evidence type="ECO:0000259" key="2">
    <source>
        <dbReference type="Pfam" id="PF02872"/>
    </source>
</evidence>
<evidence type="ECO:0000313" key="4">
    <source>
        <dbReference type="Proteomes" id="UP000638188"/>
    </source>
</evidence>
<sequence>MRPLIFRSALLVSALTLAACNGSDSDDNTPDNSTSPFTLQLLHFADVDGGGTAAMFNVDNFSALVDHFRGEMPDNTLLVSSGDNYIPGPIFQASGDPRMDAVVGVADEGRGETQIQNQLGVQVSAVGNHDLDTGPAGFAGIIAPDGAYSGAEFPYISSNIDFAADPATAGLLVAGGQEASSIGGKVAPSAVITVNGERIGLVGAVTPTLPSITSTGNLTIAPAGFQSNNEGSLDDLAAVIQAEVDALRNDEINKIILLSHMQVLDVERALATRLEGVDIIVGGGSNTILANNNDVLRDGDSAGDDYPLMFTSPANEPVLLVNTDADYKYLGRLLVDFDDQGVIITDSIDNSESGAWASIDSIVTQQNATPIADVTDVADVIRVILGELDGTAFGVTEVFLDGRREFVRSRETNLGNLSADANLWYASEMTLTAPPLVSVKNGGGIRAPIGRIVSPAGSTSADDLQLLPPAGNDFGKPEGGISQLDIQTAFAFNNGLALVTMTAAELHDLTEEMIKGNFTHTSGLRLSFDPTAPARSNGDTNLGLATDGQRVIDLDVLVDPTATTEAARWDRIVEDGVVVGNPNRSFRVVALDFLANCAAPAGSPFATANCGSSWPFKGLLNAEHKSLLEADVANNDPGQVSFSSTGGEQDALAEYLLEFHGDSTKAYDVPFNVNERLIPVAP</sequence>
<keyword evidence="1" id="KW-0732">Signal</keyword>
<evidence type="ECO:0000256" key="1">
    <source>
        <dbReference type="RuleBase" id="RU362119"/>
    </source>
</evidence>
<comment type="caution">
    <text evidence="3">The sequence shown here is derived from an EMBL/GenBank/DDBJ whole genome shotgun (WGS) entry which is preliminary data.</text>
</comment>
<dbReference type="Gene3D" id="3.90.780.10">
    <property type="entry name" value="5'-Nucleotidase, C-terminal domain"/>
    <property type="match status" value="1"/>
</dbReference>
<proteinExistence type="inferred from homology"/>
<dbReference type="InterPro" id="IPR029052">
    <property type="entry name" value="Metallo-depent_PP-like"/>
</dbReference>
<dbReference type="PANTHER" id="PTHR11575">
    <property type="entry name" value="5'-NUCLEOTIDASE-RELATED"/>
    <property type="match status" value="1"/>
</dbReference>
<dbReference type="RefSeq" id="WP_150277312.1">
    <property type="nucleotide sequence ID" value="NZ_BMFF01000001.1"/>
</dbReference>
<keyword evidence="4" id="KW-1185">Reference proteome</keyword>
<dbReference type="Gene3D" id="3.60.21.10">
    <property type="match status" value="1"/>
</dbReference>
<gene>
    <name evidence="3" type="ORF">GCM10007418_05980</name>
</gene>
<feature type="chain" id="PRO_5044968619" description="5'-Nucleotidase C-terminal domain-containing protein" evidence="1">
    <location>
        <begin position="19"/>
        <end position="682"/>
    </location>
</feature>
<accession>A0ABQ1P1G9</accession>